<protein>
    <submittedName>
        <fullName evidence="2">Alpha/beta fold hydrolase</fullName>
    </submittedName>
</protein>
<evidence type="ECO:0000259" key="1">
    <source>
        <dbReference type="Pfam" id="PF00561"/>
    </source>
</evidence>
<keyword evidence="2" id="KW-0378">Hydrolase</keyword>
<dbReference type="InterPro" id="IPR029058">
    <property type="entry name" value="AB_hydrolase_fold"/>
</dbReference>
<accession>A0ABV9CNV7</accession>
<dbReference type="EMBL" id="JBHSFP010000024">
    <property type="protein sequence ID" value="MFC4534663.1"/>
    <property type="molecule type" value="Genomic_DNA"/>
</dbReference>
<evidence type="ECO:0000313" key="2">
    <source>
        <dbReference type="EMBL" id="MFC4534663.1"/>
    </source>
</evidence>
<dbReference type="RefSeq" id="WP_380845743.1">
    <property type="nucleotide sequence ID" value="NZ_JBHSFP010000024.1"/>
</dbReference>
<dbReference type="PRINTS" id="PR00111">
    <property type="entry name" value="ABHYDROLASE"/>
</dbReference>
<dbReference type="Pfam" id="PF00561">
    <property type="entry name" value="Abhydrolase_1"/>
    <property type="match status" value="1"/>
</dbReference>
<comment type="caution">
    <text evidence="2">The sequence shown here is derived from an EMBL/GenBank/DDBJ whole genome shotgun (WGS) entry which is preliminary data.</text>
</comment>
<dbReference type="GO" id="GO:0016787">
    <property type="term" value="F:hydrolase activity"/>
    <property type="evidence" value="ECO:0007669"/>
    <property type="project" value="UniProtKB-KW"/>
</dbReference>
<dbReference type="PANTHER" id="PTHR43798">
    <property type="entry name" value="MONOACYLGLYCEROL LIPASE"/>
    <property type="match status" value="1"/>
</dbReference>
<keyword evidence="3" id="KW-1185">Reference proteome</keyword>
<gene>
    <name evidence="2" type="ORF">ACFO60_28230</name>
</gene>
<dbReference type="Proteomes" id="UP001596004">
    <property type="component" value="Unassembled WGS sequence"/>
</dbReference>
<dbReference type="PANTHER" id="PTHR43798:SF33">
    <property type="entry name" value="HYDROLASE, PUTATIVE (AFU_ORTHOLOGUE AFUA_2G14860)-RELATED"/>
    <property type="match status" value="1"/>
</dbReference>
<dbReference type="Gene3D" id="3.40.50.1820">
    <property type="entry name" value="alpha/beta hydrolase"/>
    <property type="match status" value="1"/>
</dbReference>
<name>A0ABV9CNV7_9ACTN</name>
<dbReference type="SUPFAM" id="SSF53474">
    <property type="entry name" value="alpha/beta-Hydrolases"/>
    <property type="match status" value="1"/>
</dbReference>
<evidence type="ECO:0000313" key="3">
    <source>
        <dbReference type="Proteomes" id="UP001596004"/>
    </source>
</evidence>
<dbReference type="InterPro" id="IPR050266">
    <property type="entry name" value="AB_hydrolase_sf"/>
</dbReference>
<dbReference type="InterPro" id="IPR000073">
    <property type="entry name" value="AB_hydrolase_1"/>
</dbReference>
<organism evidence="2 3">
    <name type="scientific">Sphaerisporangium dianthi</name>
    <dbReference type="NCBI Taxonomy" id="1436120"/>
    <lineage>
        <taxon>Bacteria</taxon>
        <taxon>Bacillati</taxon>
        <taxon>Actinomycetota</taxon>
        <taxon>Actinomycetes</taxon>
        <taxon>Streptosporangiales</taxon>
        <taxon>Streptosporangiaceae</taxon>
        <taxon>Sphaerisporangium</taxon>
    </lineage>
</organism>
<reference evidence="3" key="1">
    <citation type="journal article" date="2019" name="Int. J. Syst. Evol. Microbiol.">
        <title>The Global Catalogue of Microorganisms (GCM) 10K type strain sequencing project: providing services to taxonomists for standard genome sequencing and annotation.</title>
        <authorList>
            <consortium name="The Broad Institute Genomics Platform"/>
            <consortium name="The Broad Institute Genome Sequencing Center for Infectious Disease"/>
            <person name="Wu L."/>
            <person name="Ma J."/>
        </authorList>
    </citation>
    <scope>NUCLEOTIDE SEQUENCE [LARGE SCALE GENOMIC DNA]</scope>
    <source>
        <strain evidence="3">CGMCC 4.7132</strain>
    </source>
</reference>
<feature type="domain" description="AB hydrolase-1" evidence="1">
    <location>
        <begin position="52"/>
        <end position="151"/>
    </location>
</feature>
<sequence>MTAIYTSAEGARVIEREYRAYLARWPVPSERFHVPTREGDTFVVTCGPPDAPPLLLLHGSGANTTMWMSDVAEWSRDFRVYAVDMIGEPGLSAPSRPPLASGAHVAWLAEVMDALAVPRASFVGISLGGWLALQFASHHPDRVDRMALLCPGGIGRQKVGALLLWLLLRPFGGWGQRRSMRVALGPIPPARTPEARAFGDYVMTINKHFRHRREPLPVLDDDALRRLTTPALVIVGGRDGLIDGYDTRRRLRETAPHVLVDLDPHDGHLIVGRTRQIADFLRDRPEGG</sequence>
<proteinExistence type="predicted"/>